<comment type="caution">
    <text evidence="2">The sequence shown here is derived from an EMBL/GenBank/DDBJ whole genome shotgun (WGS) entry which is preliminary data.</text>
</comment>
<gene>
    <name evidence="2" type="ORF">RRG08_021218</name>
</gene>
<dbReference type="AlphaFoldDB" id="A0AAE1D771"/>
<evidence type="ECO:0000313" key="3">
    <source>
        <dbReference type="Proteomes" id="UP001283361"/>
    </source>
</evidence>
<feature type="region of interest" description="Disordered" evidence="1">
    <location>
        <begin position="1"/>
        <end position="71"/>
    </location>
</feature>
<name>A0AAE1D771_9GAST</name>
<reference evidence="2" key="1">
    <citation type="journal article" date="2023" name="G3 (Bethesda)">
        <title>A reference genome for the long-term kleptoplast-retaining sea slug Elysia crispata morphotype clarki.</title>
        <authorList>
            <person name="Eastman K.E."/>
            <person name="Pendleton A.L."/>
            <person name="Shaikh M.A."/>
            <person name="Suttiyut T."/>
            <person name="Ogas R."/>
            <person name="Tomko P."/>
            <person name="Gavelis G."/>
            <person name="Widhalm J.R."/>
            <person name="Wisecaver J.H."/>
        </authorList>
    </citation>
    <scope>NUCLEOTIDE SEQUENCE</scope>
    <source>
        <strain evidence="2">ECLA1</strain>
    </source>
</reference>
<protein>
    <submittedName>
        <fullName evidence="2">Uncharacterized protein</fullName>
    </submittedName>
</protein>
<organism evidence="2 3">
    <name type="scientific">Elysia crispata</name>
    <name type="common">lettuce slug</name>
    <dbReference type="NCBI Taxonomy" id="231223"/>
    <lineage>
        <taxon>Eukaryota</taxon>
        <taxon>Metazoa</taxon>
        <taxon>Spiralia</taxon>
        <taxon>Lophotrochozoa</taxon>
        <taxon>Mollusca</taxon>
        <taxon>Gastropoda</taxon>
        <taxon>Heterobranchia</taxon>
        <taxon>Euthyneura</taxon>
        <taxon>Panpulmonata</taxon>
        <taxon>Sacoglossa</taxon>
        <taxon>Placobranchoidea</taxon>
        <taxon>Plakobranchidae</taxon>
        <taxon>Elysia</taxon>
    </lineage>
</organism>
<keyword evidence="3" id="KW-1185">Reference proteome</keyword>
<proteinExistence type="predicted"/>
<dbReference type="EMBL" id="JAWDGP010005144">
    <property type="protein sequence ID" value="KAK3759270.1"/>
    <property type="molecule type" value="Genomic_DNA"/>
</dbReference>
<dbReference type="Proteomes" id="UP001283361">
    <property type="component" value="Unassembled WGS sequence"/>
</dbReference>
<accession>A0AAE1D771</accession>
<evidence type="ECO:0000256" key="1">
    <source>
        <dbReference type="SAM" id="MobiDB-lite"/>
    </source>
</evidence>
<feature type="compositionally biased region" description="Basic and acidic residues" evidence="1">
    <location>
        <begin position="39"/>
        <end position="55"/>
    </location>
</feature>
<evidence type="ECO:0000313" key="2">
    <source>
        <dbReference type="EMBL" id="KAK3759270.1"/>
    </source>
</evidence>
<feature type="compositionally biased region" description="Basic and acidic residues" evidence="1">
    <location>
        <begin position="19"/>
        <end position="32"/>
    </location>
</feature>
<sequence>MAEIRAKGLPGRNLQPWAERLRQDTRSGRDRTQGPGGTGHKDREGQDTRTGRDRTQGPGGTGHKDREGQTSAVRCLVFNPGSKTGQIESGLWALVLLWARGLLVSSHNVF</sequence>